<name>A0A1Q3DE82_CEPFO</name>
<proteinExistence type="predicted"/>
<evidence type="ECO:0000256" key="2">
    <source>
        <dbReference type="ARBA" id="ARBA00022786"/>
    </source>
</evidence>
<dbReference type="PANTHER" id="PTHR23315:SF224">
    <property type="entry name" value="U-BOX DOMAIN-CONTAINING PROTEIN 1"/>
    <property type="match status" value="1"/>
</dbReference>
<dbReference type="OrthoDB" id="10064100at2759"/>
<dbReference type="InterPro" id="IPR016024">
    <property type="entry name" value="ARM-type_fold"/>
</dbReference>
<evidence type="ECO:0000256" key="1">
    <source>
        <dbReference type="ARBA" id="ARBA00022737"/>
    </source>
</evidence>
<dbReference type="AlphaFoldDB" id="A0A1Q3DE82"/>
<sequence length="214" mass="22888">TEFVEYHVLVKEMRKAFDILPPSLLITEAGAIQFLVTLLGSYDPRIRENAITTLLNLSIFDNNKSLIMAAGAIDNIIEVLESGNTMEARENATAMICSLPMIDDCKVTIGARPSAIPALVGLLRAGTTAGKKDTATVRFNLAVYNANTTGIVAAGVVFLLIELLMNDKAGITDDALALLASHLGCTEDLQEIIKCGILVLLLIDLLRFGSAKGK</sequence>
<feature type="non-terminal residue" evidence="4">
    <location>
        <position position="1"/>
    </location>
</feature>
<evidence type="ECO:0000256" key="3">
    <source>
        <dbReference type="PROSITE-ProRule" id="PRU00259"/>
    </source>
</evidence>
<keyword evidence="2" id="KW-0833">Ubl conjugation pathway</keyword>
<accession>A0A1Q3DE82</accession>
<dbReference type="SUPFAM" id="SSF48371">
    <property type="entry name" value="ARM repeat"/>
    <property type="match status" value="1"/>
</dbReference>
<evidence type="ECO:0000313" key="5">
    <source>
        <dbReference type="Proteomes" id="UP000187406"/>
    </source>
</evidence>
<comment type="caution">
    <text evidence="4">The sequence shown here is derived from an EMBL/GenBank/DDBJ whole genome shotgun (WGS) entry which is preliminary data.</text>
</comment>
<keyword evidence="1" id="KW-0677">Repeat</keyword>
<dbReference type="Gene3D" id="1.25.10.10">
    <property type="entry name" value="Leucine-rich Repeat Variant"/>
    <property type="match status" value="2"/>
</dbReference>
<dbReference type="InParanoid" id="A0A1Q3DE82"/>
<dbReference type="PANTHER" id="PTHR23315">
    <property type="entry name" value="U BOX DOMAIN-CONTAINING"/>
    <property type="match status" value="1"/>
</dbReference>
<organism evidence="4 5">
    <name type="scientific">Cephalotus follicularis</name>
    <name type="common">Albany pitcher plant</name>
    <dbReference type="NCBI Taxonomy" id="3775"/>
    <lineage>
        <taxon>Eukaryota</taxon>
        <taxon>Viridiplantae</taxon>
        <taxon>Streptophyta</taxon>
        <taxon>Embryophyta</taxon>
        <taxon>Tracheophyta</taxon>
        <taxon>Spermatophyta</taxon>
        <taxon>Magnoliopsida</taxon>
        <taxon>eudicotyledons</taxon>
        <taxon>Gunneridae</taxon>
        <taxon>Pentapetalae</taxon>
        <taxon>rosids</taxon>
        <taxon>fabids</taxon>
        <taxon>Oxalidales</taxon>
        <taxon>Cephalotaceae</taxon>
        <taxon>Cephalotus</taxon>
    </lineage>
</organism>
<dbReference type="EMBL" id="BDDD01006548">
    <property type="protein sequence ID" value="GAV90735.1"/>
    <property type="molecule type" value="Genomic_DNA"/>
</dbReference>
<dbReference type="Proteomes" id="UP000187406">
    <property type="component" value="Unassembled WGS sequence"/>
</dbReference>
<reference evidence="5" key="1">
    <citation type="submission" date="2016-04" db="EMBL/GenBank/DDBJ databases">
        <title>Cephalotus genome sequencing.</title>
        <authorList>
            <person name="Fukushima K."/>
            <person name="Hasebe M."/>
            <person name="Fang X."/>
        </authorList>
    </citation>
    <scope>NUCLEOTIDE SEQUENCE [LARGE SCALE GENOMIC DNA]</scope>
    <source>
        <strain evidence="5">cv. St1</strain>
    </source>
</reference>
<dbReference type="InterPro" id="IPR000225">
    <property type="entry name" value="Armadillo"/>
</dbReference>
<evidence type="ECO:0000313" key="4">
    <source>
        <dbReference type="EMBL" id="GAV90735.1"/>
    </source>
</evidence>
<dbReference type="STRING" id="3775.A0A1Q3DE82"/>
<dbReference type="InterPro" id="IPR011989">
    <property type="entry name" value="ARM-like"/>
</dbReference>
<dbReference type="Pfam" id="PF00514">
    <property type="entry name" value="Arm"/>
    <property type="match status" value="1"/>
</dbReference>
<protein>
    <submittedName>
        <fullName evidence="4">Arm domain-containing protein</fullName>
    </submittedName>
</protein>
<dbReference type="PROSITE" id="PS50176">
    <property type="entry name" value="ARM_REPEAT"/>
    <property type="match status" value="1"/>
</dbReference>
<gene>
    <name evidence="4" type="ORF">CFOL_v3_34139</name>
</gene>
<keyword evidence="5" id="KW-1185">Reference proteome</keyword>
<feature type="repeat" description="ARM" evidence="3">
    <location>
        <begin position="30"/>
        <end position="72"/>
    </location>
</feature>